<dbReference type="GO" id="GO:0016757">
    <property type="term" value="F:glycosyltransferase activity"/>
    <property type="evidence" value="ECO:0007669"/>
    <property type="project" value="UniProtKB-KW"/>
</dbReference>
<evidence type="ECO:0000313" key="6">
    <source>
        <dbReference type="EMBL" id="APW37496.1"/>
    </source>
</evidence>
<dbReference type="InterPro" id="IPR001173">
    <property type="entry name" value="Glyco_trans_2-like"/>
</dbReference>
<dbReference type="AlphaFoldDB" id="A0A1P8JUQ3"/>
<keyword evidence="4" id="KW-0472">Membrane</keyword>
<dbReference type="InterPro" id="IPR029044">
    <property type="entry name" value="Nucleotide-diphossugar_trans"/>
</dbReference>
<dbReference type="Pfam" id="PF00535">
    <property type="entry name" value="Glycos_transf_2"/>
    <property type="match status" value="1"/>
</dbReference>
<accession>A0A1P8JUQ3</accession>
<organism evidence="6 7">
    <name type="scientific">Rhodoferax koreensis</name>
    <dbReference type="NCBI Taxonomy" id="1842727"/>
    <lineage>
        <taxon>Bacteria</taxon>
        <taxon>Pseudomonadati</taxon>
        <taxon>Pseudomonadota</taxon>
        <taxon>Betaproteobacteria</taxon>
        <taxon>Burkholderiales</taxon>
        <taxon>Comamonadaceae</taxon>
        <taxon>Rhodoferax</taxon>
    </lineage>
</organism>
<keyword evidence="4" id="KW-1133">Transmembrane helix</keyword>
<proteinExistence type="inferred from homology"/>
<evidence type="ECO:0000256" key="2">
    <source>
        <dbReference type="ARBA" id="ARBA00022676"/>
    </source>
</evidence>
<sequence>MAGPADQPLSTADIVALTVTYGRRIALIRLCVQSLEALGIPRLVIVGNGVDAAYKLELEALKTTANLAITIVHLDKNVGAGAGFTAAIRHARAELGDRYLWLLDDDNCPRPGALEALRHAAKQCDPLHSLIAFTSLRGERFPLWLNAAKTGQGEGVFYRKSSISSLDVRRIPEFVLKRLRSSPPSLPLMTEVDSSPEAQGVDIPGGPYGGFFIHSRHIDVIGYPDERFVLYFDDLEWTNRVRRHGGHVVLVPGCVVDDAEGDWAAGDAQPTGRSRFFMIDLLRSENPKRLYYSIRNNIYFKSRYWSDGWVITAANVTMFVTLALGLGLVLRRPRNAWTMVSAAFDGVTGRLGGSL</sequence>
<reference evidence="6 7" key="1">
    <citation type="submission" date="2017-01" db="EMBL/GenBank/DDBJ databases">
        <authorList>
            <person name="Mah S.A."/>
            <person name="Swanson W.J."/>
            <person name="Moy G.W."/>
            <person name="Vacquier V.D."/>
        </authorList>
    </citation>
    <scope>NUCLEOTIDE SEQUENCE [LARGE SCALE GENOMIC DNA]</scope>
    <source>
        <strain evidence="6 7">DCY110</strain>
    </source>
</reference>
<keyword evidence="4" id="KW-0812">Transmembrane</keyword>
<evidence type="ECO:0000256" key="3">
    <source>
        <dbReference type="ARBA" id="ARBA00022679"/>
    </source>
</evidence>
<keyword evidence="7" id="KW-1185">Reference proteome</keyword>
<protein>
    <recommendedName>
        <fullName evidence="5">Glycosyltransferase 2-like domain-containing protein</fullName>
    </recommendedName>
</protein>
<dbReference type="PANTHER" id="PTHR43179:SF12">
    <property type="entry name" value="GALACTOFURANOSYLTRANSFERASE GLFT2"/>
    <property type="match status" value="1"/>
</dbReference>
<name>A0A1P8JUQ3_9BURK</name>
<gene>
    <name evidence="6" type="ORF">RD110_10085</name>
</gene>
<feature type="domain" description="Glycosyltransferase 2-like" evidence="5">
    <location>
        <begin position="18"/>
        <end position="124"/>
    </location>
</feature>
<dbReference type="EMBL" id="CP019236">
    <property type="protein sequence ID" value="APW37496.1"/>
    <property type="molecule type" value="Genomic_DNA"/>
</dbReference>
<dbReference type="PANTHER" id="PTHR43179">
    <property type="entry name" value="RHAMNOSYLTRANSFERASE WBBL"/>
    <property type="match status" value="1"/>
</dbReference>
<dbReference type="Proteomes" id="UP000186609">
    <property type="component" value="Chromosome"/>
</dbReference>
<evidence type="ECO:0000256" key="1">
    <source>
        <dbReference type="ARBA" id="ARBA00006739"/>
    </source>
</evidence>
<dbReference type="STRING" id="1842727.RD110_10085"/>
<comment type="similarity">
    <text evidence="1">Belongs to the glycosyltransferase 2 family.</text>
</comment>
<dbReference type="Gene3D" id="3.90.550.10">
    <property type="entry name" value="Spore Coat Polysaccharide Biosynthesis Protein SpsA, Chain A"/>
    <property type="match status" value="1"/>
</dbReference>
<keyword evidence="2" id="KW-0328">Glycosyltransferase</keyword>
<evidence type="ECO:0000259" key="5">
    <source>
        <dbReference type="Pfam" id="PF00535"/>
    </source>
</evidence>
<feature type="transmembrane region" description="Helical" evidence="4">
    <location>
        <begin position="309"/>
        <end position="330"/>
    </location>
</feature>
<dbReference type="KEGG" id="rhy:RD110_10085"/>
<evidence type="ECO:0000313" key="7">
    <source>
        <dbReference type="Proteomes" id="UP000186609"/>
    </source>
</evidence>
<evidence type="ECO:0000256" key="4">
    <source>
        <dbReference type="SAM" id="Phobius"/>
    </source>
</evidence>
<keyword evidence="3" id="KW-0808">Transferase</keyword>
<dbReference type="SUPFAM" id="SSF53448">
    <property type="entry name" value="Nucleotide-diphospho-sugar transferases"/>
    <property type="match status" value="1"/>
</dbReference>